<feature type="signal peptide" evidence="1">
    <location>
        <begin position="1"/>
        <end position="25"/>
    </location>
</feature>
<proteinExistence type="predicted"/>
<dbReference type="EMBL" id="FOZU01000003">
    <property type="protein sequence ID" value="SFS48807.1"/>
    <property type="molecule type" value="Genomic_DNA"/>
</dbReference>
<reference evidence="3" key="1">
    <citation type="submission" date="2016-10" db="EMBL/GenBank/DDBJ databases">
        <authorList>
            <person name="Varghese N."/>
            <person name="Submissions S."/>
        </authorList>
    </citation>
    <scope>NUCLEOTIDE SEQUENCE [LARGE SCALE GENOMIC DNA]</scope>
    <source>
        <strain evidence="3">ANC 5076</strain>
    </source>
</reference>
<protein>
    <submittedName>
        <fullName evidence="2">Uncharacterized protein</fullName>
    </submittedName>
</protein>
<gene>
    <name evidence="2" type="ORF">SAMN05444586_1003154</name>
</gene>
<dbReference type="AlphaFoldDB" id="A0A1I6Q8N1"/>
<name>A0A1I6Q8N1_9GAMM</name>
<evidence type="ECO:0000313" key="3">
    <source>
        <dbReference type="Proteomes" id="UP000182827"/>
    </source>
</evidence>
<sequence length="130" mass="15149">MNFNGLQHLFYISCFLLITSPFSHAEELVATDKVDVLYDLFSGTIIQDKDQLILQRCNLTQTQYLLDFNHTQDQETIRKQLKQDAYFWLTLKASANEKNAQYHLVVDEILDVHLKESCHLSDLLSDLDKL</sequence>
<dbReference type="RefSeq" id="WP_074944155.1">
    <property type="nucleotide sequence ID" value="NZ_FOZU01000003.1"/>
</dbReference>
<evidence type="ECO:0000256" key="1">
    <source>
        <dbReference type="SAM" id="SignalP"/>
    </source>
</evidence>
<accession>A0A1I6Q8N1</accession>
<feature type="chain" id="PRO_5010238847" evidence="1">
    <location>
        <begin position="26"/>
        <end position="130"/>
    </location>
</feature>
<organism evidence="2 3">
    <name type="scientific">Acinetobacter bohemicus</name>
    <dbReference type="NCBI Taxonomy" id="1435036"/>
    <lineage>
        <taxon>Bacteria</taxon>
        <taxon>Pseudomonadati</taxon>
        <taxon>Pseudomonadota</taxon>
        <taxon>Gammaproteobacteria</taxon>
        <taxon>Moraxellales</taxon>
        <taxon>Moraxellaceae</taxon>
        <taxon>Acinetobacter</taxon>
    </lineage>
</organism>
<keyword evidence="1" id="KW-0732">Signal</keyword>
<keyword evidence="3" id="KW-1185">Reference proteome</keyword>
<dbReference type="Proteomes" id="UP000182827">
    <property type="component" value="Unassembled WGS sequence"/>
</dbReference>
<evidence type="ECO:0000313" key="2">
    <source>
        <dbReference type="EMBL" id="SFS48807.1"/>
    </source>
</evidence>